<dbReference type="GO" id="GO:0006281">
    <property type="term" value="P:DNA repair"/>
    <property type="evidence" value="ECO:0007669"/>
    <property type="project" value="UniProtKB-KW"/>
</dbReference>
<sequence>MRPRVEEVRIQGLGVIDEAVLELSPGFNVVTGETGAGKTMVVTGLGLLFGGRADPSRIRPGAERARVEGTIVVEPGGRVAQQVEDTGGDVEGGELIISRTVSAEGRSRAWLGGRTVPVGTLTYLADDLVAVHGQMDQQRLLQPARQRAALDRYAGDELVKPLRAYTQAYKRHKQVTALLEELTTRARERTQEADLLRFGLQEIEKVDPKPGEDADLREEEERLSHADALRSAATTAHTALLGDPMEAAGGAHDVISLLGEARAAVEAVRDFDAQLAGVADRLAEAGYLISDVATDLASYAESIEADPSRLAVVQERRSVLSGLIRKYGEQSADSAGVLAWAQRAAARLTELEGDDERIDELTREHDELTDKLTDLAAELTQVREAAAERFGLAVTEELTALAMPHARVVVQLTRSAEFGPEGVDEVELRMAAHPAAPPLPLTKGASGGELSRVMLAIEVVFAGADPVPTFVFDEVDAGVGGKAAVEIGRRLARLARTAQVIVVTHLPQVAAFADQHLVVEKASDGSVVRSGVTTLDHEGRVRELSRMLAGLEDSELGRAHAEELLGLAAADR</sequence>
<organism evidence="12 13">
    <name type="scientific">Nonomuraea wenchangensis</name>
    <dbReference type="NCBI Taxonomy" id="568860"/>
    <lineage>
        <taxon>Bacteria</taxon>
        <taxon>Bacillati</taxon>
        <taxon>Actinomycetota</taxon>
        <taxon>Actinomycetes</taxon>
        <taxon>Streptosporangiales</taxon>
        <taxon>Streptosporangiaceae</taxon>
        <taxon>Nonomuraea</taxon>
    </lineage>
</organism>
<evidence type="ECO:0000313" key="12">
    <source>
        <dbReference type="EMBL" id="SEU29953.1"/>
    </source>
</evidence>
<evidence type="ECO:0000259" key="11">
    <source>
        <dbReference type="Pfam" id="PF02463"/>
    </source>
</evidence>
<protein>
    <recommendedName>
        <fullName evidence="3 9">DNA repair protein RecN</fullName>
    </recommendedName>
    <alternativeName>
        <fullName evidence="8 9">Recombination protein N</fullName>
    </alternativeName>
</protein>
<evidence type="ECO:0000256" key="8">
    <source>
        <dbReference type="ARBA" id="ARBA00033408"/>
    </source>
</evidence>
<reference evidence="12 13" key="1">
    <citation type="submission" date="2016-10" db="EMBL/GenBank/DDBJ databases">
        <authorList>
            <person name="de Groot N.N."/>
        </authorList>
    </citation>
    <scope>NUCLEOTIDE SEQUENCE [LARGE SCALE GENOMIC DNA]</scope>
    <source>
        <strain evidence="12 13">CGMCC 4.5598</strain>
    </source>
</reference>
<feature type="domain" description="RecF/RecN/SMC N-terminal" evidence="11">
    <location>
        <begin position="6"/>
        <end position="524"/>
    </location>
</feature>
<keyword evidence="5 9" id="KW-0227">DNA damage</keyword>
<dbReference type="GO" id="GO:0006310">
    <property type="term" value="P:DNA recombination"/>
    <property type="evidence" value="ECO:0007669"/>
    <property type="project" value="InterPro"/>
</dbReference>
<evidence type="ECO:0000256" key="3">
    <source>
        <dbReference type="ARBA" id="ARBA00021315"/>
    </source>
</evidence>
<dbReference type="PIRSF" id="PIRSF003128">
    <property type="entry name" value="RecN"/>
    <property type="match status" value="1"/>
</dbReference>
<dbReference type="PANTHER" id="PTHR11059">
    <property type="entry name" value="DNA REPAIR PROTEIN RECN"/>
    <property type="match status" value="1"/>
</dbReference>
<dbReference type="RefSeq" id="WP_091087199.1">
    <property type="nucleotide sequence ID" value="NZ_FOHX01000010.1"/>
</dbReference>
<evidence type="ECO:0000256" key="5">
    <source>
        <dbReference type="ARBA" id="ARBA00022763"/>
    </source>
</evidence>
<keyword evidence="6" id="KW-0067">ATP-binding</keyword>
<dbReference type="GO" id="GO:0005524">
    <property type="term" value="F:ATP binding"/>
    <property type="evidence" value="ECO:0007669"/>
    <property type="project" value="UniProtKB-KW"/>
</dbReference>
<keyword evidence="13" id="KW-1185">Reference proteome</keyword>
<dbReference type="AlphaFoldDB" id="A0A1I0KVK9"/>
<evidence type="ECO:0000256" key="4">
    <source>
        <dbReference type="ARBA" id="ARBA00022741"/>
    </source>
</evidence>
<dbReference type="NCBIfam" id="TIGR00634">
    <property type="entry name" value="recN"/>
    <property type="match status" value="1"/>
</dbReference>
<dbReference type="InterPro" id="IPR004604">
    <property type="entry name" value="DNA_recomb/repair_RecN"/>
</dbReference>
<evidence type="ECO:0000256" key="2">
    <source>
        <dbReference type="ARBA" id="ARBA00009441"/>
    </source>
</evidence>
<gene>
    <name evidence="12" type="ORF">SAMN05421811_11015</name>
</gene>
<dbReference type="EMBL" id="FOHX01000010">
    <property type="protein sequence ID" value="SEU29953.1"/>
    <property type="molecule type" value="Genomic_DNA"/>
</dbReference>
<dbReference type="Pfam" id="PF02463">
    <property type="entry name" value="SMC_N"/>
    <property type="match status" value="1"/>
</dbReference>
<dbReference type="CDD" id="cd03241">
    <property type="entry name" value="ABC_RecN"/>
    <property type="match status" value="1"/>
</dbReference>
<dbReference type="SUPFAM" id="SSF52540">
    <property type="entry name" value="P-loop containing nucleoside triphosphate hydrolases"/>
    <property type="match status" value="1"/>
</dbReference>
<dbReference type="FunFam" id="3.40.50.300:FF:000356">
    <property type="entry name" value="DNA repair protein RecN"/>
    <property type="match status" value="1"/>
</dbReference>
<evidence type="ECO:0000256" key="10">
    <source>
        <dbReference type="SAM" id="Coils"/>
    </source>
</evidence>
<feature type="coiled-coil region" evidence="10">
    <location>
        <begin position="351"/>
        <end position="385"/>
    </location>
</feature>
<accession>A0A1I0KVK9</accession>
<dbReference type="Gene3D" id="3.40.50.300">
    <property type="entry name" value="P-loop containing nucleotide triphosphate hydrolases"/>
    <property type="match status" value="2"/>
</dbReference>
<keyword evidence="7 9" id="KW-0234">DNA repair</keyword>
<dbReference type="Proteomes" id="UP000199361">
    <property type="component" value="Unassembled WGS sequence"/>
</dbReference>
<keyword evidence="10" id="KW-0175">Coiled coil</keyword>
<dbReference type="GO" id="GO:0043590">
    <property type="term" value="C:bacterial nucleoid"/>
    <property type="evidence" value="ECO:0007669"/>
    <property type="project" value="TreeGrafter"/>
</dbReference>
<dbReference type="GO" id="GO:0009432">
    <property type="term" value="P:SOS response"/>
    <property type="evidence" value="ECO:0007669"/>
    <property type="project" value="TreeGrafter"/>
</dbReference>
<dbReference type="InterPro" id="IPR003395">
    <property type="entry name" value="RecF/RecN/SMC_N"/>
</dbReference>
<evidence type="ECO:0000313" key="13">
    <source>
        <dbReference type="Proteomes" id="UP000199361"/>
    </source>
</evidence>
<evidence type="ECO:0000256" key="1">
    <source>
        <dbReference type="ARBA" id="ARBA00003618"/>
    </source>
</evidence>
<name>A0A1I0KVK9_9ACTN</name>
<evidence type="ECO:0000256" key="7">
    <source>
        <dbReference type="ARBA" id="ARBA00023204"/>
    </source>
</evidence>
<proteinExistence type="inferred from homology"/>
<comment type="function">
    <text evidence="1 9">May be involved in recombinational repair of damaged DNA.</text>
</comment>
<dbReference type="OrthoDB" id="9806954at2"/>
<dbReference type="STRING" id="568860.SAMN05421811_11015"/>
<dbReference type="PANTHER" id="PTHR11059:SF0">
    <property type="entry name" value="DNA REPAIR PROTEIN RECN"/>
    <property type="match status" value="1"/>
</dbReference>
<keyword evidence="4" id="KW-0547">Nucleotide-binding</keyword>
<comment type="similarity">
    <text evidence="2 9">Belongs to the RecN family.</text>
</comment>
<evidence type="ECO:0000256" key="9">
    <source>
        <dbReference type="PIRNR" id="PIRNR003128"/>
    </source>
</evidence>
<evidence type="ECO:0000256" key="6">
    <source>
        <dbReference type="ARBA" id="ARBA00022840"/>
    </source>
</evidence>
<dbReference type="InterPro" id="IPR027417">
    <property type="entry name" value="P-loop_NTPase"/>
</dbReference>
<dbReference type="FunFam" id="3.40.50.300:FF:000319">
    <property type="entry name" value="DNA repair protein RecN"/>
    <property type="match status" value="1"/>
</dbReference>